<dbReference type="AlphaFoldDB" id="A0A7V2AYY9"/>
<reference evidence="3" key="1">
    <citation type="journal article" date="2020" name="mSystems">
        <title>Genome- and Community-Level Interaction Insights into Carbon Utilization and Element Cycling Functions of Hydrothermarchaeota in Hydrothermal Sediment.</title>
        <authorList>
            <person name="Zhou Z."/>
            <person name="Liu Y."/>
            <person name="Xu W."/>
            <person name="Pan J."/>
            <person name="Luo Z.H."/>
            <person name="Li M."/>
        </authorList>
    </citation>
    <scope>NUCLEOTIDE SEQUENCE [LARGE SCALE GENOMIC DNA]</scope>
    <source>
        <strain evidence="3">SpSt-143</strain>
    </source>
</reference>
<dbReference type="EMBL" id="DSGB01000002">
    <property type="protein sequence ID" value="HER95237.1"/>
    <property type="molecule type" value="Genomic_DNA"/>
</dbReference>
<evidence type="ECO:0000256" key="1">
    <source>
        <dbReference type="SAM" id="SignalP"/>
    </source>
</evidence>
<feature type="domain" description="SPOR" evidence="2">
    <location>
        <begin position="118"/>
        <end position="170"/>
    </location>
</feature>
<dbReference type="GO" id="GO:0042834">
    <property type="term" value="F:peptidoglycan binding"/>
    <property type="evidence" value="ECO:0007669"/>
    <property type="project" value="InterPro"/>
</dbReference>
<dbReference type="Gene3D" id="3.30.70.1070">
    <property type="entry name" value="Sporulation related repeat"/>
    <property type="match status" value="1"/>
</dbReference>
<evidence type="ECO:0000313" key="3">
    <source>
        <dbReference type="EMBL" id="HER95237.1"/>
    </source>
</evidence>
<protein>
    <submittedName>
        <fullName evidence="3">SPOR domain-containing protein</fullName>
    </submittedName>
</protein>
<evidence type="ECO:0000259" key="2">
    <source>
        <dbReference type="Pfam" id="PF05036"/>
    </source>
</evidence>
<comment type="caution">
    <text evidence="3">The sequence shown here is derived from an EMBL/GenBank/DDBJ whole genome shotgun (WGS) entry which is preliminary data.</text>
</comment>
<sequence>MTSCRLYALSLGLMFLVGCATLRPKTEPRGPQPTEEALALADYEEFEPSAYADPPPPTPQVVHDVPEALWLGQLGAAEPRVVVEGYRVQIALTENKAEADRLYEEVLTWWRQMVAEGRLADIAGTAADPPPIYIVYKAPYYRIRLGNFRNRAEAQRLLRLAAQRFEGAFITADQVILRP</sequence>
<proteinExistence type="predicted"/>
<feature type="signal peptide" evidence="1">
    <location>
        <begin position="1"/>
        <end position="22"/>
    </location>
</feature>
<feature type="chain" id="PRO_5031548503" evidence="1">
    <location>
        <begin position="23"/>
        <end position="179"/>
    </location>
</feature>
<gene>
    <name evidence="3" type="ORF">ENO59_01755</name>
</gene>
<dbReference type="SUPFAM" id="SSF110997">
    <property type="entry name" value="Sporulation related repeat"/>
    <property type="match status" value="1"/>
</dbReference>
<name>A0A7V2AYY9_RHOMR</name>
<organism evidence="3">
    <name type="scientific">Rhodothermus marinus</name>
    <name type="common">Rhodothermus obamensis</name>
    <dbReference type="NCBI Taxonomy" id="29549"/>
    <lineage>
        <taxon>Bacteria</taxon>
        <taxon>Pseudomonadati</taxon>
        <taxon>Rhodothermota</taxon>
        <taxon>Rhodothermia</taxon>
        <taxon>Rhodothermales</taxon>
        <taxon>Rhodothermaceae</taxon>
        <taxon>Rhodothermus</taxon>
    </lineage>
</organism>
<dbReference type="PROSITE" id="PS51257">
    <property type="entry name" value="PROKAR_LIPOPROTEIN"/>
    <property type="match status" value="1"/>
</dbReference>
<accession>A0A7V2AYY9</accession>
<dbReference type="Pfam" id="PF05036">
    <property type="entry name" value="SPOR"/>
    <property type="match status" value="1"/>
</dbReference>
<keyword evidence="1" id="KW-0732">Signal</keyword>
<dbReference type="InterPro" id="IPR036680">
    <property type="entry name" value="SPOR-like_sf"/>
</dbReference>
<dbReference type="InterPro" id="IPR007730">
    <property type="entry name" value="SPOR-like_dom"/>
</dbReference>